<keyword evidence="2" id="KW-0479">Metal-binding</keyword>
<evidence type="ECO:0000256" key="2">
    <source>
        <dbReference type="ARBA" id="ARBA00022723"/>
    </source>
</evidence>
<dbReference type="Pfam" id="PF13640">
    <property type="entry name" value="2OG-FeII_Oxy_3"/>
    <property type="match status" value="1"/>
</dbReference>
<dbReference type="InterPro" id="IPR044862">
    <property type="entry name" value="Pro_4_hyd_alph_FE2OG_OXY"/>
</dbReference>
<dbReference type="AlphaFoldDB" id="K3X689"/>
<reference evidence="9" key="1">
    <citation type="journal article" date="2010" name="Genome Biol.">
        <title>Genome sequence of the necrotrophic plant pathogen Pythium ultimum reveals original pathogenicity mechanisms and effector repertoire.</title>
        <authorList>
            <person name="Levesque C.A."/>
            <person name="Brouwer H."/>
            <person name="Cano L."/>
            <person name="Hamilton J.P."/>
            <person name="Holt C."/>
            <person name="Huitema E."/>
            <person name="Raffaele S."/>
            <person name="Robideau G.P."/>
            <person name="Thines M."/>
            <person name="Win J."/>
            <person name="Zerillo M.M."/>
            <person name="Beakes G.W."/>
            <person name="Boore J.L."/>
            <person name="Busam D."/>
            <person name="Dumas B."/>
            <person name="Ferriera S."/>
            <person name="Fuerstenberg S.I."/>
            <person name="Gachon C.M."/>
            <person name="Gaulin E."/>
            <person name="Govers F."/>
            <person name="Grenville-Briggs L."/>
            <person name="Horner N."/>
            <person name="Hostetler J."/>
            <person name="Jiang R.H."/>
            <person name="Johnson J."/>
            <person name="Krajaejun T."/>
            <person name="Lin H."/>
            <person name="Meijer H.J."/>
            <person name="Moore B."/>
            <person name="Morris P."/>
            <person name="Phuntmart V."/>
            <person name="Puiu D."/>
            <person name="Shetty J."/>
            <person name="Stajich J.E."/>
            <person name="Tripathy S."/>
            <person name="Wawra S."/>
            <person name="van West P."/>
            <person name="Whitty B.R."/>
            <person name="Coutinho P.M."/>
            <person name="Henrissat B."/>
            <person name="Martin F."/>
            <person name="Thomas P.D."/>
            <person name="Tyler B.M."/>
            <person name="De Vries R.P."/>
            <person name="Kamoun S."/>
            <person name="Yandell M."/>
            <person name="Tisserat N."/>
            <person name="Buell C.R."/>
        </authorList>
    </citation>
    <scope>NUCLEOTIDE SEQUENCE</scope>
    <source>
        <strain evidence="9">DAOM:BR144</strain>
    </source>
</reference>
<evidence type="ECO:0000256" key="5">
    <source>
        <dbReference type="ARBA" id="ARBA00023002"/>
    </source>
</evidence>
<evidence type="ECO:0000256" key="1">
    <source>
        <dbReference type="ARBA" id="ARBA00001961"/>
    </source>
</evidence>
<dbReference type="EMBL" id="GL376588">
    <property type="status" value="NOT_ANNOTATED_CDS"/>
    <property type="molecule type" value="Genomic_DNA"/>
</dbReference>
<dbReference type="eggNOG" id="KOG3710">
    <property type="taxonomic scope" value="Eukaryota"/>
</dbReference>
<dbReference type="PROSITE" id="PS51471">
    <property type="entry name" value="FE2OG_OXY"/>
    <property type="match status" value="1"/>
</dbReference>
<dbReference type="STRING" id="431595.K3X689"/>
<evidence type="ECO:0000313" key="9">
    <source>
        <dbReference type="Proteomes" id="UP000019132"/>
    </source>
</evidence>
<evidence type="ECO:0000256" key="6">
    <source>
        <dbReference type="ARBA" id="ARBA00023004"/>
    </source>
</evidence>
<keyword evidence="9" id="KW-1185">Reference proteome</keyword>
<comment type="cofactor">
    <cofactor evidence="1">
        <name>L-ascorbate</name>
        <dbReference type="ChEBI" id="CHEBI:38290"/>
    </cofactor>
</comment>
<dbReference type="InterPro" id="IPR051559">
    <property type="entry name" value="HIF_prolyl_hydroxylases"/>
</dbReference>
<sequence length="288" mass="32180">MMRMNAMAMMHSCRRATSLGRSLAQRLGGGGAARAFSSSSEFDEITVMPLFAPESVRDAIQQGLGKQGYCVINNFAGADVALQMREEAERLYEEGHMFQSMSGDEHGQPMAKKNVFATELDGNEWEIAPTLLDYTRSVLLQAPIVLNHFFPHLQMSQRVYGTKLAVSLGAGSKYPKHCDNSGLPDKRKVTMVYYLNPSWEPSQGGELRIFTKDDGTVVVPPVADTLAMFWSDQVVHDVLPTMNDITAKEQRRYALTLWLVSDNENEIVNPKDPLYPLRQTHFPTFPSS</sequence>
<keyword evidence="3" id="KW-0847">Vitamin C</keyword>
<dbReference type="HOGENOM" id="CLU_967992_0_0_1"/>
<dbReference type="InterPro" id="IPR005123">
    <property type="entry name" value="Oxoglu/Fe-dep_dioxygenase_dom"/>
</dbReference>
<proteinExistence type="predicted"/>
<dbReference type="InParanoid" id="K3X689"/>
<dbReference type="Gene3D" id="2.60.120.620">
    <property type="entry name" value="q2cbj1_9rhob like domain"/>
    <property type="match status" value="1"/>
</dbReference>
<dbReference type="VEuPathDB" id="FungiDB:PYU1_G012712"/>
<evidence type="ECO:0000313" key="8">
    <source>
        <dbReference type="EnsemblProtists" id="PYU1_T012738"/>
    </source>
</evidence>
<dbReference type="GO" id="GO:0031543">
    <property type="term" value="F:peptidyl-proline dioxygenase activity"/>
    <property type="evidence" value="ECO:0007669"/>
    <property type="project" value="TreeGrafter"/>
</dbReference>
<keyword evidence="5" id="KW-0560">Oxidoreductase</keyword>
<keyword evidence="4" id="KW-0223">Dioxygenase</keyword>
<feature type="domain" description="Fe2OG dioxygenase" evidence="7">
    <location>
        <begin position="151"/>
        <end position="261"/>
    </location>
</feature>
<dbReference type="PANTHER" id="PTHR12907:SF26">
    <property type="entry name" value="HIF PROLYL HYDROXYLASE, ISOFORM C"/>
    <property type="match status" value="1"/>
</dbReference>
<dbReference type="InterPro" id="IPR006620">
    <property type="entry name" value="Pro_4_hyd_alph"/>
</dbReference>
<dbReference type="EnsemblProtists" id="PYU1_T012738">
    <property type="protein sequence ID" value="PYU1_T012738"/>
    <property type="gene ID" value="PYU1_G012712"/>
</dbReference>
<accession>K3X689</accession>
<dbReference type="SUPFAM" id="SSF51197">
    <property type="entry name" value="Clavaminate synthase-like"/>
    <property type="match status" value="1"/>
</dbReference>
<name>K3X689_GLOUD</name>
<dbReference type="GO" id="GO:0071456">
    <property type="term" value="P:cellular response to hypoxia"/>
    <property type="evidence" value="ECO:0007669"/>
    <property type="project" value="TreeGrafter"/>
</dbReference>
<reference evidence="9" key="2">
    <citation type="submission" date="2010-04" db="EMBL/GenBank/DDBJ databases">
        <authorList>
            <person name="Buell R."/>
            <person name="Hamilton J."/>
            <person name="Hostetler J."/>
        </authorList>
    </citation>
    <scope>NUCLEOTIDE SEQUENCE [LARGE SCALE GENOMIC DNA]</scope>
    <source>
        <strain evidence="9">DAOM:BR144</strain>
    </source>
</reference>
<dbReference type="Proteomes" id="UP000019132">
    <property type="component" value="Unassembled WGS sequence"/>
</dbReference>
<dbReference type="SMART" id="SM00702">
    <property type="entry name" value="P4Hc"/>
    <property type="match status" value="1"/>
</dbReference>
<reference evidence="8" key="3">
    <citation type="submission" date="2015-02" db="UniProtKB">
        <authorList>
            <consortium name="EnsemblProtists"/>
        </authorList>
    </citation>
    <scope>IDENTIFICATION</scope>
    <source>
        <strain evidence="8">DAOM BR144</strain>
    </source>
</reference>
<evidence type="ECO:0000259" key="7">
    <source>
        <dbReference type="PROSITE" id="PS51471"/>
    </source>
</evidence>
<dbReference type="GO" id="GO:0008198">
    <property type="term" value="F:ferrous iron binding"/>
    <property type="evidence" value="ECO:0007669"/>
    <property type="project" value="TreeGrafter"/>
</dbReference>
<dbReference type="OMA" id="MVYYLNP"/>
<dbReference type="PANTHER" id="PTHR12907">
    <property type="entry name" value="EGL NINE HOMOLOG-RELATED"/>
    <property type="match status" value="1"/>
</dbReference>
<protein>
    <recommendedName>
        <fullName evidence="7">Fe2OG dioxygenase domain-containing protein</fullName>
    </recommendedName>
</protein>
<dbReference type="GO" id="GO:0031418">
    <property type="term" value="F:L-ascorbic acid binding"/>
    <property type="evidence" value="ECO:0007669"/>
    <property type="project" value="UniProtKB-KW"/>
</dbReference>
<evidence type="ECO:0000256" key="4">
    <source>
        <dbReference type="ARBA" id="ARBA00022964"/>
    </source>
</evidence>
<keyword evidence="6" id="KW-0408">Iron</keyword>
<organism evidence="8 9">
    <name type="scientific">Globisporangium ultimum (strain ATCC 200006 / CBS 805.95 / DAOM BR144)</name>
    <name type="common">Pythium ultimum</name>
    <dbReference type="NCBI Taxonomy" id="431595"/>
    <lineage>
        <taxon>Eukaryota</taxon>
        <taxon>Sar</taxon>
        <taxon>Stramenopiles</taxon>
        <taxon>Oomycota</taxon>
        <taxon>Peronosporomycetes</taxon>
        <taxon>Pythiales</taxon>
        <taxon>Pythiaceae</taxon>
        <taxon>Globisporangium</taxon>
    </lineage>
</organism>
<evidence type="ECO:0000256" key="3">
    <source>
        <dbReference type="ARBA" id="ARBA00022896"/>
    </source>
</evidence>